<feature type="transmembrane region" description="Helical" evidence="1">
    <location>
        <begin position="38"/>
        <end position="58"/>
    </location>
</feature>
<accession>A0A1S2LFL9</accession>
<evidence type="ECO:0000313" key="2">
    <source>
        <dbReference type="EMBL" id="OIJ10863.1"/>
    </source>
</evidence>
<dbReference type="Proteomes" id="UP000180098">
    <property type="component" value="Unassembled WGS sequence"/>
</dbReference>
<feature type="transmembrane region" description="Helical" evidence="1">
    <location>
        <begin position="99"/>
        <end position="117"/>
    </location>
</feature>
<keyword evidence="1" id="KW-0472">Membrane</keyword>
<comment type="caution">
    <text evidence="2">The sequence shown here is derived from an EMBL/GenBank/DDBJ whole genome shotgun (WGS) entry which is preliminary data.</text>
</comment>
<proteinExistence type="predicted"/>
<sequence>MKSRLNKYPFLIVGFIHLVMLIYTFYKSSDKKKHLVLLLNFVGFAYIFDYIIVVFLNGYKYKPCFLKQNYLDNIFGAVLSQFFYVPVTALFITVMKFGWISKILFSLYFVLIERLFVNLRIYKNKWRRTHYTFSLILVSFYFNDKWAEQIVKRNLIILFVSVFSFLH</sequence>
<organism evidence="2 3">
    <name type="scientific">Anaerobacillus arseniciselenatis</name>
    <dbReference type="NCBI Taxonomy" id="85682"/>
    <lineage>
        <taxon>Bacteria</taxon>
        <taxon>Bacillati</taxon>
        <taxon>Bacillota</taxon>
        <taxon>Bacilli</taxon>
        <taxon>Bacillales</taxon>
        <taxon>Bacillaceae</taxon>
        <taxon>Anaerobacillus</taxon>
    </lineage>
</organism>
<evidence type="ECO:0000256" key="1">
    <source>
        <dbReference type="SAM" id="Phobius"/>
    </source>
</evidence>
<evidence type="ECO:0000313" key="3">
    <source>
        <dbReference type="Proteomes" id="UP000180098"/>
    </source>
</evidence>
<feature type="transmembrane region" description="Helical" evidence="1">
    <location>
        <begin position="70"/>
        <end position="93"/>
    </location>
</feature>
<dbReference type="RefSeq" id="WP_071313810.1">
    <property type="nucleotide sequence ID" value="NZ_MLQQ01000036.1"/>
</dbReference>
<keyword evidence="3" id="KW-1185">Reference proteome</keyword>
<dbReference type="OrthoDB" id="2942986at2"/>
<reference evidence="2 3" key="1">
    <citation type="submission" date="2016-10" db="EMBL/GenBank/DDBJ databases">
        <title>Draft genome sequences of four alkaliphilic bacteria belonging to the Anaerobacillus genus.</title>
        <authorList>
            <person name="Bassil N.M."/>
            <person name="Lloyd J.R."/>
        </authorList>
    </citation>
    <scope>NUCLEOTIDE SEQUENCE [LARGE SCALE GENOMIC DNA]</scope>
    <source>
        <strain evidence="2 3">DSM 15340</strain>
    </source>
</reference>
<keyword evidence="1" id="KW-0812">Transmembrane</keyword>
<protein>
    <submittedName>
        <fullName evidence="2">Uncharacterized protein</fullName>
    </submittedName>
</protein>
<feature type="transmembrane region" description="Helical" evidence="1">
    <location>
        <begin position="7"/>
        <end position="26"/>
    </location>
</feature>
<dbReference type="AlphaFoldDB" id="A0A1S2LFL9"/>
<dbReference type="EMBL" id="MLQQ01000036">
    <property type="protein sequence ID" value="OIJ10863.1"/>
    <property type="molecule type" value="Genomic_DNA"/>
</dbReference>
<gene>
    <name evidence="2" type="ORF">BKP35_13070</name>
</gene>
<name>A0A1S2LFL9_9BACI</name>
<keyword evidence="1" id="KW-1133">Transmembrane helix</keyword>